<evidence type="ECO:0000313" key="6">
    <source>
        <dbReference type="EMBL" id="HGG91657.1"/>
    </source>
</evidence>
<dbReference type="Pfam" id="PF00440">
    <property type="entry name" value="TetR_N"/>
    <property type="match status" value="1"/>
</dbReference>
<dbReference type="InterPro" id="IPR036271">
    <property type="entry name" value="Tet_transcr_reg_TetR-rel_C_sf"/>
</dbReference>
<keyword evidence="2 4" id="KW-0238">DNA-binding</keyword>
<dbReference type="PROSITE" id="PS50977">
    <property type="entry name" value="HTH_TETR_2"/>
    <property type="match status" value="1"/>
</dbReference>
<keyword evidence="3" id="KW-0804">Transcription</keyword>
<feature type="domain" description="HTH tetR-type" evidence="5">
    <location>
        <begin position="3"/>
        <end position="63"/>
    </location>
</feature>
<protein>
    <submittedName>
        <fullName evidence="6">TetR family transcriptional regulator</fullName>
    </submittedName>
</protein>
<dbReference type="SUPFAM" id="SSF46689">
    <property type="entry name" value="Homeodomain-like"/>
    <property type="match status" value="1"/>
</dbReference>
<evidence type="ECO:0000256" key="1">
    <source>
        <dbReference type="ARBA" id="ARBA00023015"/>
    </source>
</evidence>
<evidence type="ECO:0000256" key="2">
    <source>
        <dbReference type="ARBA" id="ARBA00023125"/>
    </source>
</evidence>
<name>A0A7C3WFZ4_9BACT</name>
<gene>
    <name evidence="6" type="ORF">ENR59_01720</name>
</gene>
<evidence type="ECO:0000256" key="4">
    <source>
        <dbReference type="PROSITE-ProRule" id="PRU00335"/>
    </source>
</evidence>
<keyword evidence="1" id="KW-0805">Transcription regulation</keyword>
<dbReference type="InterPro" id="IPR009057">
    <property type="entry name" value="Homeodomain-like_sf"/>
</dbReference>
<dbReference type="SUPFAM" id="SSF48498">
    <property type="entry name" value="Tetracyclin repressor-like, C-terminal domain"/>
    <property type="match status" value="1"/>
</dbReference>
<dbReference type="PRINTS" id="PR00455">
    <property type="entry name" value="HTHTETR"/>
</dbReference>
<accession>A0A7C3WFZ4</accession>
<dbReference type="InterPro" id="IPR011075">
    <property type="entry name" value="TetR_C"/>
</dbReference>
<dbReference type="AlphaFoldDB" id="A0A7C3WFZ4"/>
<organism evidence="6">
    <name type="scientific">Fundidesulfovibrio putealis</name>
    <dbReference type="NCBI Taxonomy" id="270496"/>
    <lineage>
        <taxon>Bacteria</taxon>
        <taxon>Pseudomonadati</taxon>
        <taxon>Thermodesulfobacteriota</taxon>
        <taxon>Desulfovibrionia</taxon>
        <taxon>Desulfovibrionales</taxon>
        <taxon>Desulfovibrionaceae</taxon>
        <taxon>Fundidesulfovibrio</taxon>
    </lineage>
</organism>
<feature type="DNA-binding region" description="H-T-H motif" evidence="4">
    <location>
        <begin position="26"/>
        <end position="45"/>
    </location>
</feature>
<dbReference type="PANTHER" id="PTHR47506">
    <property type="entry name" value="TRANSCRIPTIONAL REGULATORY PROTEIN"/>
    <property type="match status" value="1"/>
</dbReference>
<dbReference type="GO" id="GO:0003677">
    <property type="term" value="F:DNA binding"/>
    <property type="evidence" value="ECO:0007669"/>
    <property type="project" value="UniProtKB-UniRule"/>
</dbReference>
<dbReference type="InterPro" id="IPR001647">
    <property type="entry name" value="HTH_TetR"/>
</dbReference>
<dbReference type="EMBL" id="DSRP01000118">
    <property type="protein sequence ID" value="HGG91657.1"/>
    <property type="molecule type" value="Genomic_DNA"/>
</dbReference>
<comment type="caution">
    <text evidence="6">The sequence shown here is derived from an EMBL/GenBank/DDBJ whole genome shotgun (WGS) entry which is preliminary data.</text>
</comment>
<sequence>MNTSTRDTLIACGARLIHQQGFHSTGIQEILAAAGVPKGSFYHFFKSKEEFGLAVIDHLSAKLLERVEAVLAPGQGSPMTRLRALFGLIQARYQEEGCGPGCPLGNLVQEMAPSNPVFAKRLDAGMQALIARYARILAEARAEGEIAQDIDPDAAARFIFAAWQGTILQLKAAGSLEPIDTFNRFVFQALLARPGQA</sequence>
<dbReference type="Gene3D" id="1.10.357.10">
    <property type="entry name" value="Tetracycline Repressor, domain 2"/>
    <property type="match status" value="1"/>
</dbReference>
<evidence type="ECO:0000256" key="3">
    <source>
        <dbReference type="ARBA" id="ARBA00023163"/>
    </source>
</evidence>
<evidence type="ECO:0000259" key="5">
    <source>
        <dbReference type="PROSITE" id="PS50977"/>
    </source>
</evidence>
<reference evidence="6" key="1">
    <citation type="journal article" date="2020" name="mSystems">
        <title>Genome- and Community-Level Interaction Insights into Carbon Utilization and Element Cycling Functions of Hydrothermarchaeota in Hydrothermal Sediment.</title>
        <authorList>
            <person name="Zhou Z."/>
            <person name="Liu Y."/>
            <person name="Xu W."/>
            <person name="Pan J."/>
            <person name="Luo Z.H."/>
            <person name="Li M."/>
        </authorList>
    </citation>
    <scope>NUCLEOTIDE SEQUENCE [LARGE SCALE GENOMIC DNA]</scope>
    <source>
        <strain evidence="6">SpSt-413</strain>
    </source>
</reference>
<dbReference type="PANTHER" id="PTHR47506:SF6">
    <property type="entry name" value="HTH-TYPE TRANSCRIPTIONAL REPRESSOR NEMR"/>
    <property type="match status" value="1"/>
</dbReference>
<dbReference type="Pfam" id="PF16925">
    <property type="entry name" value="TetR_C_13"/>
    <property type="match status" value="1"/>
</dbReference>
<proteinExistence type="predicted"/>